<dbReference type="GO" id="GO:0030246">
    <property type="term" value="F:carbohydrate binding"/>
    <property type="evidence" value="ECO:0007669"/>
    <property type="project" value="InterPro"/>
</dbReference>
<keyword evidence="4" id="KW-0804">Transcription</keyword>
<dbReference type="InterPro" id="IPR036388">
    <property type="entry name" value="WH-like_DNA-bd_sf"/>
</dbReference>
<evidence type="ECO:0000256" key="1">
    <source>
        <dbReference type="ARBA" id="ARBA00010466"/>
    </source>
</evidence>
<evidence type="ECO:0000256" key="3">
    <source>
        <dbReference type="ARBA" id="ARBA00023125"/>
    </source>
</evidence>
<dbReference type="RefSeq" id="WP_129458880.1">
    <property type="nucleotide sequence ID" value="NZ_PPCV01000005.1"/>
</dbReference>
<dbReference type="PANTHER" id="PTHR34294">
    <property type="entry name" value="TRANSCRIPTIONAL REGULATOR-RELATED"/>
    <property type="match status" value="1"/>
</dbReference>
<protein>
    <submittedName>
        <fullName evidence="6">Transcriptional regulator</fullName>
    </submittedName>
</protein>
<dbReference type="Proteomes" id="UP000290624">
    <property type="component" value="Unassembled WGS sequence"/>
</dbReference>
<keyword evidence="2" id="KW-0805">Transcription regulation</keyword>
<dbReference type="SUPFAM" id="SSF100950">
    <property type="entry name" value="NagB/RpiA/CoA transferase-like"/>
    <property type="match status" value="1"/>
</dbReference>
<evidence type="ECO:0000313" key="7">
    <source>
        <dbReference type="Proteomes" id="UP000290624"/>
    </source>
</evidence>
<evidence type="ECO:0000256" key="2">
    <source>
        <dbReference type="ARBA" id="ARBA00023015"/>
    </source>
</evidence>
<dbReference type="Gene3D" id="3.40.50.1360">
    <property type="match status" value="1"/>
</dbReference>
<keyword evidence="7" id="KW-1185">Reference proteome</keyword>
<reference evidence="6 7" key="1">
    <citation type="submission" date="2018-01" db="EMBL/GenBank/DDBJ databases">
        <title>Lactibacter flavus gen. nov., sp. nov., a novel bacterium of the family Propionibacteriaceae isolated from raw milk and dairy products.</title>
        <authorList>
            <person name="Wenning M."/>
            <person name="Breitenwieser F."/>
            <person name="Huptas C."/>
            <person name="von Neubeck M."/>
            <person name="Busse H.-J."/>
            <person name="Scherer S."/>
        </authorList>
    </citation>
    <scope>NUCLEOTIDE SEQUENCE [LARGE SCALE GENOMIC DNA]</scope>
    <source>
        <strain evidence="6 7">VG341</strain>
    </source>
</reference>
<sequence length="316" mass="33832">MNERHDVMYQAATQYYLHGNTMDSIAHSLGLSRSSVSRLLSQARREGLVRITIADALGTASPEARALRERFGIAAHLVNVSAASSASARLEQVARRAASLLADAVHADEFLGVAWGVTMASLARHLPQHPLSGVSVVQMNGGANPRTTGVPYVGEMMQRVATAFDARVTPFPVPAFFDHAETKRAMWRERSIQYVLGLQQRLDVAVFGVGSLTGSIPSHVYAAGYLDAEERAELAADGVVGDICTVLLREDGSYADIPTNARATGLTPAEMARIPRRICVVADPARSRAVLGALRAGVATDLVLDDHTAKAILRRA</sequence>
<keyword evidence="3" id="KW-0238">DNA-binding</keyword>
<organism evidence="6 7">
    <name type="scientific">Propioniciclava flava</name>
    <dbReference type="NCBI Taxonomy" id="2072026"/>
    <lineage>
        <taxon>Bacteria</taxon>
        <taxon>Bacillati</taxon>
        <taxon>Actinomycetota</taxon>
        <taxon>Actinomycetes</taxon>
        <taxon>Propionibacteriales</taxon>
        <taxon>Propionibacteriaceae</taxon>
        <taxon>Propioniciclava</taxon>
    </lineage>
</organism>
<dbReference type="Gene3D" id="1.10.10.10">
    <property type="entry name" value="Winged helix-like DNA-binding domain superfamily/Winged helix DNA-binding domain"/>
    <property type="match status" value="1"/>
</dbReference>
<dbReference type="InterPro" id="IPR037171">
    <property type="entry name" value="NagB/RpiA_transferase-like"/>
</dbReference>
<feature type="domain" description="Sugar-binding" evidence="5">
    <location>
        <begin position="65"/>
        <end position="314"/>
    </location>
</feature>
<dbReference type="InterPro" id="IPR007324">
    <property type="entry name" value="Sugar-bd_dom_put"/>
</dbReference>
<dbReference type="InterPro" id="IPR051054">
    <property type="entry name" value="SorC_transcr_regulators"/>
</dbReference>
<dbReference type="PANTHER" id="PTHR34294:SF1">
    <property type="entry name" value="TRANSCRIPTIONAL REGULATOR LSRR"/>
    <property type="match status" value="1"/>
</dbReference>
<name>A0A4Q2EHU6_9ACTN</name>
<dbReference type="GO" id="GO:0003677">
    <property type="term" value="F:DNA binding"/>
    <property type="evidence" value="ECO:0007669"/>
    <property type="project" value="UniProtKB-KW"/>
</dbReference>
<proteinExistence type="inferred from homology"/>
<dbReference type="AlphaFoldDB" id="A0A4Q2EHU6"/>
<accession>A0A4Q2EHU6</accession>
<evidence type="ECO:0000256" key="4">
    <source>
        <dbReference type="ARBA" id="ARBA00023163"/>
    </source>
</evidence>
<comment type="caution">
    <text evidence="6">The sequence shown here is derived from an EMBL/GenBank/DDBJ whole genome shotgun (WGS) entry which is preliminary data.</text>
</comment>
<dbReference type="Pfam" id="PF04198">
    <property type="entry name" value="Sugar-bind"/>
    <property type="match status" value="1"/>
</dbReference>
<dbReference type="EMBL" id="PPCV01000005">
    <property type="protein sequence ID" value="RXW32142.1"/>
    <property type="molecule type" value="Genomic_DNA"/>
</dbReference>
<gene>
    <name evidence="6" type="ORF">C1706_08870</name>
</gene>
<evidence type="ECO:0000259" key="5">
    <source>
        <dbReference type="Pfam" id="PF04198"/>
    </source>
</evidence>
<dbReference type="OrthoDB" id="186585at2"/>
<comment type="similarity">
    <text evidence="1">Belongs to the SorC transcriptional regulatory family.</text>
</comment>
<evidence type="ECO:0000313" key="6">
    <source>
        <dbReference type="EMBL" id="RXW32142.1"/>
    </source>
</evidence>